<dbReference type="GO" id="GO:0001817">
    <property type="term" value="P:regulation of cytokine production"/>
    <property type="evidence" value="ECO:0007669"/>
    <property type="project" value="TreeGrafter"/>
</dbReference>
<evidence type="ECO:0000256" key="12">
    <source>
        <dbReference type="SAM" id="SignalP"/>
    </source>
</evidence>
<evidence type="ECO:0000313" key="15">
    <source>
        <dbReference type="Proteomes" id="UP000465112"/>
    </source>
</evidence>
<dbReference type="PANTHER" id="PTHR24100">
    <property type="entry name" value="BUTYROPHILIN"/>
    <property type="match status" value="1"/>
</dbReference>
<evidence type="ECO:0000256" key="7">
    <source>
        <dbReference type="ARBA" id="ARBA00023180"/>
    </source>
</evidence>
<dbReference type="Proteomes" id="UP000465112">
    <property type="component" value="Chromosome 14"/>
</dbReference>
<feature type="domain" description="Ig-like" evidence="13">
    <location>
        <begin position="27"/>
        <end position="125"/>
    </location>
</feature>
<dbReference type="EMBL" id="VHII01000014">
    <property type="protein sequence ID" value="KAF1380937.1"/>
    <property type="molecule type" value="Genomic_DNA"/>
</dbReference>
<dbReference type="GO" id="GO:0009897">
    <property type="term" value="C:external side of plasma membrane"/>
    <property type="evidence" value="ECO:0007669"/>
    <property type="project" value="TreeGrafter"/>
</dbReference>
<evidence type="ECO:0000256" key="1">
    <source>
        <dbReference type="ARBA" id="ARBA00004370"/>
    </source>
</evidence>
<dbReference type="GO" id="GO:0005102">
    <property type="term" value="F:signaling receptor binding"/>
    <property type="evidence" value="ECO:0007669"/>
    <property type="project" value="TreeGrafter"/>
</dbReference>
<dbReference type="GO" id="GO:0042110">
    <property type="term" value="P:T cell activation"/>
    <property type="evidence" value="ECO:0007669"/>
    <property type="project" value="UniProtKB-ARBA"/>
</dbReference>
<evidence type="ECO:0000256" key="11">
    <source>
        <dbReference type="SAM" id="Phobius"/>
    </source>
</evidence>
<evidence type="ECO:0000256" key="6">
    <source>
        <dbReference type="ARBA" id="ARBA00023157"/>
    </source>
</evidence>
<dbReference type="SUPFAM" id="SSF48726">
    <property type="entry name" value="Immunoglobulin"/>
    <property type="match status" value="2"/>
</dbReference>
<reference evidence="14 15" key="1">
    <citation type="submission" date="2019-06" db="EMBL/GenBank/DDBJ databases">
        <title>A chromosome-scale genome assembly of the European perch, Perca fluviatilis.</title>
        <authorList>
            <person name="Roques C."/>
            <person name="Zahm M."/>
            <person name="Cabau C."/>
            <person name="Klopp C."/>
            <person name="Bouchez O."/>
            <person name="Donnadieu C."/>
            <person name="Kuhl H."/>
            <person name="Gislard M."/>
            <person name="Guendouz S."/>
            <person name="Journot L."/>
            <person name="Haffray P."/>
            <person name="Bestin A."/>
            <person name="Morvezen R."/>
            <person name="Feron R."/>
            <person name="Wen M."/>
            <person name="Jouanno E."/>
            <person name="Herpin A."/>
            <person name="Schartl M."/>
            <person name="Postlethwait J."/>
            <person name="Schaerlinger B."/>
            <person name="Chardard D."/>
            <person name="Lecocq T."/>
            <person name="Poncet C."/>
            <person name="Jaffrelo L."/>
            <person name="Lampietro C."/>
            <person name="Guiguen Y."/>
        </authorList>
    </citation>
    <scope>NUCLEOTIDE SEQUENCE [LARGE SCALE GENOMIC DNA]</scope>
    <source>
        <tissue evidence="14">Blood</tissue>
    </source>
</reference>
<dbReference type="PANTHER" id="PTHR24100:SF151">
    <property type="entry name" value="ICOS LIGAND"/>
    <property type="match status" value="1"/>
</dbReference>
<dbReference type="FunFam" id="2.60.40.10:FF:000088">
    <property type="entry name" value="Butyrophilin subfamily 1 member A1"/>
    <property type="match status" value="1"/>
</dbReference>
<dbReference type="FunFam" id="2.60.40.10:FF:000142">
    <property type="entry name" value="V-set domain-containing T-cell activation inhibitor 1"/>
    <property type="match status" value="1"/>
</dbReference>
<evidence type="ECO:0000256" key="4">
    <source>
        <dbReference type="ARBA" id="ARBA00022989"/>
    </source>
</evidence>
<name>A0A6A5DYG2_PERFL</name>
<dbReference type="InterPro" id="IPR003599">
    <property type="entry name" value="Ig_sub"/>
</dbReference>
<keyword evidence="10" id="KW-0175">Coiled coil</keyword>
<comment type="subcellular location">
    <subcellularLocation>
        <location evidence="1">Membrane</location>
    </subcellularLocation>
</comment>
<keyword evidence="15" id="KW-1185">Reference proteome</keyword>
<dbReference type="Pfam" id="PF07686">
    <property type="entry name" value="V-set"/>
    <property type="match status" value="1"/>
</dbReference>
<comment type="similarity">
    <text evidence="9">Belongs to the SKINT family.</text>
</comment>
<dbReference type="InterPro" id="IPR007110">
    <property type="entry name" value="Ig-like_dom"/>
</dbReference>
<sequence>MINPFHKALAFQKIVVILLTQSGGGQSQVARPPSRIVALVGDDIILPCHLEPAADAVSMILEWGRPDLQPRFVHVWHEGQNHLVNQNPSYKGRTSLSTDKLKHGDLSLTLSKVRLSDSGTYRCLIPKQSKESTVQLIVGSVSSPVIAGINISRTAAVLQCESEGWYPEPEVLWLDGEGNLLSAGPPETVRGPDDLYTVSSRVTVEKRPSNSFTCRVQQKNTNQTRETEIGFIISDECSKVSSSSAIRISITLAAVLICTLAVVIVWKWQQNKTKINRYPVDEIEATGHREQLMTKEKTAKLDEQLQQKDELKDLQVEVNALRKQIKEQDELVFQALQGLREKLNHQKLDVDKDLNETDMKVKELDKESKRDKAQAYFQLKDTFLVFKSKVRHRKEEHEQLLLDTDKLVQQIRLKRENHKE</sequence>
<evidence type="ECO:0000256" key="8">
    <source>
        <dbReference type="ARBA" id="ARBA00023319"/>
    </source>
</evidence>
<feature type="transmembrane region" description="Helical" evidence="11">
    <location>
        <begin position="245"/>
        <end position="266"/>
    </location>
</feature>
<dbReference type="InterPro" id="IPR050504">
    <property type="entry name" value="IgSF_BTN/MOG"/>
</dbReference>
<keyword evidence="6" id="KW-1015">Disulfide bond</keyword>
<comment type="caution">
    <text evidence="14">The sequence shown here is derived from an EMBL/GenBank/DDBJ whole genome shotgun (WGS) entry which is preliminary data.</text>
</comment>
<feature type="coiled-coil region" evidence="10">
    <location>
        <begin position="294"/>
        <end position="331"/>
    </location>
</feature>
<dbReference type="Gene3D" id="2.60.40.10">
    <property type="entry name" value="Immunoglobulins"/>
    <property type="match status" value="2"/>
</dbReference>
<evidence type="ECO:0000259" key="13">
    <source>
        <dbReference type="PROSITE" id="PS50835"/>
    </source>
</evidence>
<dbReference type="InterPro" id="IPR013106">
    <property type="entry name" value="Ig_V-set"/>
</dbReference>
<keyword evidence="8" id="KW-0393">Immunoglobulin domain</keyword>
<dbReference type="SMART" id="SM00409">
    <property type="entry name" value="IG"/>
    <property type="match status" value="1"/>
</dbReference>
<evidence type="ECO:0000256" key="5">
    <source>
        <dbReference type="ARBA" id="ARBA00023136"/>
    </source>
</evidence>
<dbReference type="InterPro" id="IPR036179">
    <property type="entry name" value="Ig-like_dom_sf"/>
</dbReference>
<evidence type="ECO:0000256" key="2">
    <source>
        <dbReference type="ARBA" id="ARBA00022692"/>
    </source>
</evidence>
<evidence type="ECO:0000256" key="10">
    <source>
        <dbReference type="SAM" id="Coils"/>
    </source>
</evidence>
<dbReference type="GO" id="GO:1903037">
    <property type="term" value="P:regulation of leukocyte cell-cell adhesion"/>
    <property type="evidence" value="ECO:0007669"/>
    <property type="project" value="UniProtKB-ARBA"/>
</dbReference>
<keyword evidence="5 11" id="KW-0472">Membrane</keyword>
<keyword evidence="2 11" id="KW-0812">Transmembrane</keyword>
<protein>
    <recommendedName>
        <fullName evidence="13">Ig-like domain-containing protein</fullName>
    </recommendedName>
</protein>
<dbReference type="SMART" id="SM00406">
    <property type="entry name" value="IGv"/>
    <property type="match status" value="1"/>
</dbReference>
<dbReference type="PROSITE" id="PS50835">
    <property type="entry name" value="IG_LIKE"/>
    <property type="match status" value="2"/>
</dbReference>
<dbReference type="Pfam" id="PF22705">
    <property type="entry name" value="C2-set_3"/>
    <property type="match status" value="1"/>
</dbReference>
<keyword evidence="3 12" id="KW-0732">Signal</keyword>
<feature type="signal peptide" evidence="12">
    <location>
        <begin position="1"/>
        <end position="27"/>
    </location>
</feature>
<dbReference type="InterPro" id="IPR053896">
    <property type="entry name" value="BTN3A2-like_Ig-C"/>
</dbReference>
<dbReference type="InterPro" id="IPR013783">
    <property type="entry name" value="Ig-like_fold"/>
</dbReference>
<accession>A0A6A5DYG2</accession>
<organism evidence="14 15">
    <name type="scientific">Perca fluviatilis</name>
    <name type="common">European perch</name>
    <dbReference type="NCBI Taxonomy" id="8168"/>
    <lineage>
        <taxon>Eukaryota</taxon>
        <taxon>Metazoa</taxon>
        <taxon>Chordata</taxon>
        <taxon>Craniata</taxon>
        <taxon>Vertebrata</taxon>
        <taxon>Euteleostomi</taxon>
        <taxon>Actinopterygii</taxon>
        <taxon>Neopterygii</taxon>
        <taxon>Teleostei</taxon>
        <taxon>Neoteleostei</taxon>
        <taxon>Acanthomorphata</taxon>
        <taxon>Eupercaria</taxon>
        <taxon>Perciformes</taxon>
        <taxon>Percoidei</taxon>
        <taxon>Percidae</taxon>
        <taxon>Percinae</taxon>
        <taxon>Perca</taxon>
    </lineage>
</organism>
<keyword evidence="4 11" id="KW-1133">Transmembrane helix</keyword>
<keyword evidence="7" id="KW-0325">Glycoprotein</keyword>
<evidence type="ECO:0000256" key="3">
    <source>
        <dbReference type="ARBA" id="ARBA00022729"/>
    </source>
</evidence>
<dbReference type="GO" id="GO:0050852">
    <property type="term" value="P:T cell receptor signaling pathway"/>
    <property type="evidence" value="ECO:0007669"/>
    <property type="project" value="TreeGrafter"/>
</dbReference>
<gene>
    <name evidence="14" type="ORF">PFLUV_G00169250</name>
</gene>
<proteinExistence type="inferred from homology"/>
<dbReference type="GO" id="GO:0050863">
    <property type="term" value="P:regulation of T cell activation"/>
    <property type="evidence" value="ECO:0007669"/>
    <property type="project" value="UniProtKB-ARBA"/>
</dbReference>
<feature type="domain" description="Ig-like" evidence="13">
    <location>
        <begin position="126"/>
        <end position="230"/>
    </location>
</feature>
<evidence type="ECO:0000256" key="9">
    <source>
        <dbReference type="ARBA" id="ARBA00038221"/>
    </source>
</evidence>
<evidence type="ECO:0000313" key="14">
    <source>
        <dbReference type="EMBL" id="KAF1380937.1"/>
    </source>
</evidence>
<feature type="chain" id="PRO_5025353775" description="Ig-like domain-containing protein" evidence="12">
    <location>
        <begin position="28"/>
        <end position="420"/>
    </location>
</feature>
<dbReference type="AlphaFoldDB" id="A0A6A5DYG2"/>